<name>A0AAU8FVZ6_9MICO</name>
<reference evidence="3" key="1">
    <citation type="submission" date="2024-06" db="EMBL/GenBank/DDBJ databases">
        <title>Complete genome sequence of the cellulolytic actinobacterium, Cellulosimicrobium ES-005.</title>
        <authorList>
            <person name="Matthews C.T."/>
            <person name="Underwood K.D."/>
            <person name="Ghanchi K.M."/>
            <person name="Fields S.D."/>
            <person name="Gardner S.G."/>
        </authorList>
    </citation>
    <scope>NUCLEOTIDE SEQUENCE</scope>
    <source>
        <strain evidence="3">ES-005</strain>
    </source>
</reference>
<gene>
    <name evidence="3" type="ORF">ABRQ22_14360</name>
</gene>
<dbReference type="AlphaFoldDB" id="A0AAU8FVZ6"/>
<sequence length="233" mass="25281">MSAGPRKGGVLGGLRASSLSLFFAAAFLASLVAQAVSGVAVFNTDQRAAGLDPVTFGQYVASSAFWVDVTENWQSEYLQFLLFITATVWFVQRGSPESKKLEEAGRESDEDQKVGEHATPDSPAWARAGGWRLAVYSRSLSLVMGAIFLGSWAAQSAAGAVAFSEEQLRELEDPVPWTEYLSMPDFWSRTFQNWQSEMLAVLSMVVLAIYLRERGSPESKPVGSSHEATGVEG</sequence>
<evidence type="ECO:0000256" key="2">
    <source>
        <dbReference type="SAM" id="Phobius"/>
    </source>
</evidence>
<dbReference type="Pfam" id="PF20554">
    <property type="entry name" value="DUF6766"/>
    <property type="match status" value="1"/>
</dbReference>
<evidence type="ECO:0000256" key="1">
    <source>
        <dbReference type="SAM" id="MobiDB-lite"/>
    </source>
</evidence>
<evidence type="ECO:0000313" key="3">
    <source>
        <dbReference type="EMBL" id="XCH28782.1"/>
    </source>
</evidence>
<keyword evidence="2" id="KW-0812">Transmembrane</keyword>
<dbReference type="RefSeq" id="WP_353707211.1">
    <property type="nucleotide sequence ID" value="NZ_CP159290.1"/>
</dbReference>
<feature type="compositionally biased region" description="Basic and acidic residues" evidence="1">
    <location>
        <begin position="100"/>
        <end position="119"/>
    </location>
</feature>
<feature type="region of interest" description="Disordered" evidence="1">
    <location>
        <begin position="100"/>
        <end position="121"/>
    </location>
</feature>
<dbReference type="EMBL" id="CP159290">
    <property type="protein sequence ID" value="XCH28782.1"/>
    <property type="molecule type" value="Genomic_DNA"/>
</dbReference>
<protein>
    <submittedName>
        <fullName evidence="3">DUF6766 family protein</fullName>
    </submittedName>
</protein>
<feature type="transmembrane region" description="Helical" evidence="2">
    <location>
        <begin position="21"/>
        <end position="42"/>
    </location>
</feature>
<keyword evidence="2" id="KW-1133">Transmembrane helix</keyword>
<proteinExistence type="predicted"/>
<dbReference type="InterPro" id="IPR046657">
    <property type="entry name" value="DUF6766"/>
</dbReference>
<accession>A0AAU8FVZ6</accession>
<keyword evidence="2" id="KW-0472">Membrane</keyword>
<organism evidence="3">
    <name type="scientific">Cellulosimicrobium sp. ES-005</name>
    <dbReference type="NCBI Taxonomy" id="3163031"/>
    <lineage>
        <taxon>Bacteria</taxon>
        <taxon>Bacillati</taxon>
        <taxon>Actinomycetota</taxon>
        <taxon>Actinomycetes</taxon>
        <taxon>Micrococcales</taxon>
        <taxon>Promicromonosporaceae</taxon>
        <taxon>Cellulosimicrobium</taxon>
    </lineage>
</organism>